<proteinExistence type="predicted"/>
<name>A0ABV8YI78_9ACTN</name>
<protein>
    <submittedName>
        <fullName evidence="2">Uncharacterized protein</fullName>
    </submittedName>
</protein>
<feature type="compositionally biased region" description="Polar residues" evidence="1">
    <location>
        <begin position="76"/>
        <end position="109"/>
    </location>
</feature>
<evidence type="ECO:0000313" key="2">
    <source>
        <dbReference type="EMBL" id="MFC4465012.1"/>
    </source>
</evidence>
<dbReference type="Proteomes" id="UP001596012">
    <property type="component" value="Unassembled WGS sequence"/>
</dbReference>
<keyword evidence="3" id="KW-1185">Reference proteome</keyword>
<dbReference type="RefSeq" id="WP_386340695.1">
    <property type="nucleotide sequence ID" value="NZ_JBHSFG010000018.1"/>
</dbReference>
<evidence type="ECO:0000313" key="3">
    <source>
        <dbReference type="Proteomes" id="UP001596012"/>
    </source>
</evidence>
<evidence type="ECO:0000256" key="1">
    <source>
        <dbReference type="SAM" id="MobiDB-lite"/>
    </source>
</evidence>
<feature type="region of interest" description="Disordered" evidence="1">
    <location>
        <begin position="75"/>
        <end position="109"/>
    </location>
</feature>
<reference evidence="3" key="1">
    <citation type="journal article" date="2019" name="Int. J. Syst. Evol. Microbiol.">
        <title>The Global Catalogue of Microorganisms (GCM) 10K type strain sequencing project: providing services to taxonomists for standard genome sequencing and annotation.</title>
        <authorList>
            <consortium name="The Broad Institute Genomics Platform"/>
            <consortium name="The Broad Institute Genome Sequencing Center for Infectious Disease"/>
            <person name="Wu L."/>
            <person name="Ma J."/>
        </authorList>
    </citation>
    <scope>NUCLEOTIDE SEQUENCE [LARGE SCALE GENOMIC DNA]</scope>
    <source>
        <strain evidence="3">DT43</strain>
    </source>
</reference>
<comment type="caution">
    <text evidence="2">The sequence shown here is derived from an EMBL/GenBank/DDBJ whole genome shotgun (WGS) entry which is preliminary data.</text>
</comment>
<sequence length="109" mass="12183">MGKKLPDELVEVLDLVGVKWPNIDEDEIRDSAKDYRHLAEGIRDAVKEGNNACSHIVGGRSKGKTVEAIDRRWGLSPTTTEMTELPRTRNTQCTSTAYARPTENNSTIR</sequence>
<gene>
    <name evidence="2" type="ORF">ACFPH6_10725</name>
</gene>
<organism evidence="2 3">
    <name type="scientific">Streptomyces xiangluensis</name>
    <dbReference type="NCBI Taxonomy" id="2665720"/>
    <lineage>
        <taxon>Bacteria</taxon>
        <taxon>Bacillati</taxon>
        <taxon>Actinomycetota</taxon>
        <taxon>Actinomycetes</taxon>
        <taxon>Kitasatosporales</taxon>
        <taxon>Streptomycetaceae</taxon>
        <taxon>Streptomyces</taxon>
    </lineage>
</organism>
<dbReference type="EMBL" id="JBHSFG010000018">
    <property type="protein sequence ID" value="MFC4465012.1"/>
    <property type="molecule type" value="Genomic_DNA"/>
</dbReference>
<accession>A0ABV8YI78</accession>